<dbReference type="PANTHER" id="PTHR42756:SF1">
    <property type="entry name" value="TRANSCRIPTIONAL REPRESSOR OF EMRAB OPERON"/>
    <property type="match status" value="1"/>
</dbReference>
<evidence type="ECO:0000256" key="2">
    <source>
        <dbReference type="ARBA" id="ARBA00023125"/>
    </source>
</evidence>
<evidence type="ECO:0000259" key="4">
    <source>
        <dbReference type="PROSITE" id="PS50995"/>
    </source>
</evidence>
<dbReference type="PROSITE" id="PS50995">
    <property type="entry name" value="HTH_MARR_2"/>
    <property type="match status" value="1"/>
</dbReference>
<dbReference type="PANTHER" id="PTHR42756">
    <property type="entry name" value="TRANSCRIPTIONAL REGULATOR, MARR"/>
    <property type="match status" value="1"/>
</dbReference>
<protein>
    <submittedName>
        <fullName evidence="5">Regulatory protein MarR</fullName>
    </submittedName>
</protein>
<dbReference type="Pfam" id="PF12802">
    <property type="entry name" value="MarR_2"/>
    <property type="match status" value="1"/>
</dbReference>
<dbReference type="RefSeq" id="WP_042400980.1">
    <property type="nucleotide sequence ID" value="NZ_CYYT01000028.1"/>
</dbReference>
<name>A0A174G6Z3_9CLOT</name>
<gene>
    <name evidence="5" type="primary">marR2</name>
    <name evidence="5" type="ORF">ERS852470_02720</name>
</gene>
<dbReference type="InterPro" id="IPR036388">
    <property type="entry name" value="WH-like_DNA-bd_sf"/>
</dbReference>
<dbReference type="EMBL" id="CYZV01000031">
    <property type="protein sequence ID" value="CUO56888.1"/>
    <property type="molecule type" value="Genomic_DNA"/>
</dbReference>
<reference evidence="5 6" key="1">
    <citation type="submission" date="2015-09" db="EMBL/GenBank/DDBJ databases">
        <authorList>
            <consortium name="Pathogen Informatics"/>
        </authorList>
    </citation>
    <scope>NUCLEOTIDE SEQUENCE [LARGE SCALE GENOMIC DNA]</scope>
    <source>
        <strain evidence="5 6">2789STDY5834855</strain>
    </source>
</reference>
<dbReference type="InterPro" id="IPR036390">
    <property type="entry name" value="WH_DNA-bd_sf"/>
</dbReference>
<organism evidence="5 6">
    <name type="scientific">Clostridium disporicum</name>
    <dbReference type="NCBI Taxonomy" id="84024"/>
    <lineage>
        <taxon>Bacteria</taxon>
        <taxon>Bacillati</taxon>
        <taxon>Bacillota</taxon>
        <taxon>Clostridia</taxon>
        <taxon>Eubacteriales</taxon>
        <taxon>Clostridiaceae</taxon>
        <taxon>Clostridium</taxon>
    </lineage>
</organism>
<sequence>MHNFDPKEHIGLMIKFLNGKISNKINKNLAEFNLTGVQHEIICFIDRNESQRDVFQKDIEKCLKLTNPTVTGIVKRLEEKEMIARVPSEQDARYKCLHVTEKGKEVICKSFKFGANNIEKQLSKGMTDEEVKMFKDLLYRALKNMEE</sequence>
<dbReference type="GO" id="GO:0003677">
    <property type="term" value="F:DNA binding"/>
    <property type="evidence" value="ECO:0007669"/>
    <property type="project" value="UniProtKB-KW"/>
</dbReference>
<evidence type="ECO:0000313" key="6">
    <source>
        <dbReference type="Proteomes" id="UP000095558"/>
    </source>
</evidence>
<evidence type="ECO:0000256" key="3">
    <source>
        <dbReference type="ARBA" id="ARBA00023163"/>
    </source>
</evidence>
<keyword evidence="1" id="KW-0805">Transcription regulation</keyword>
<evidence type="ECO:0000313" key="5">
    <source>
        <dbReference type="EMBL" id="CUO56888.1"/>
    </source>
</evidence>
<dbReference type="InterPro" id="IPR000835">
    <property type="entry name" value="HTH_MarR-typ"/>
</dbReference>
<accession>A0A174G6Z3</accession>
<dbReference type="GO" id="GO:0003700">
    <property type="term" value="F:DNA-binding transcription factor activity"/>
    <property type="evidence" value="ECO:0007669"/>
    <property type="project" value="InterPro"/>
</dbReference>
<dbReference type="AlphaFoldDB" id="A0A174G6Z3"/>
<dbReference type="SMART" id="SM00347">
    <property type="entry name" value="HTH_MARR"/>
    <property type="match status" value="1"/>
</dbReference>
<keyword evidence="2" id="KW-0238">DNA-binding</keyword>
<evidence type="ECO:0000256" key="1">
    <source>
        <dbReference type="ARBA" id="ARBA00023015"/>
    </source>
</evidence>
<dbReference type="SUPFAM" id="SSF46785">
    <property type="entry name" value="Winged helix' DNA-binding domain"/>
    <property type="match status" value="1"/>
</dbReference>
<dbReference type="Proteomes" id="UP000095558">
    <property type="component" value="Unassembled WGS sequence"/>
</dbReference>
<dbReference type="GeneID" id="83012843"/>
<proteinExistence type="predicted"/>
<feature type="domain" description="HTH marR-type" evidence="4">
    <location>
        <begin position="1"/>
        <end position="143"/>
    </location>
</feature>
<dbReference type="Gene3D" id="1.10.10.10">
    <property type="entry name" value="Winged helix-like DNA-binding domain superfamily/Winged helix DNA-binding domain"/>
    <property type="match status" value="1"/>
</dbReference>
<dbReference type="PRINTS" id="PR00598">
    <property type="entry name" value="HTHMARR"/>
</dbReference>
<keyword evidence="3" id="KW-0804">Transcription</keyword>